<keyword evidence="1" id="KW-1133">Transmembrane helix</keyword>
<dbReference type="RefSeq" id="WP_089007437.1">
    <property type="nucleotide sequence ID" value="NZ_LT607411.1"/>
</dbReference>
<dbReference type="Pfam" id="PF09990">
    <property type="entry name" value="DUF2231"/>
    <property type="match status" value="1"/>
</dbReference>
<dbReference type="AlphaFoldDB" id="A0A1C4Y155"/>
<evidence type="ECO:0000259" key="2">
    <source>
        <dbReference type="Pfam" id="PF09990"/>
    </source>
</evidence>
<feature type="domain" description="DUF2231" evidence="2">
    <location>
        <begin position="9"/>
        <end position="144"/>
    </location>
</feature>
<feature type="transmembrane region" description="Helical" evidence="1">
    <location>
        <begin position="12"/>
        <end position="36"/>
    </location>
</feature>
<gene>
    <name evidence="3" type="ORF">GA0074695_3779</name>
</gene>
<evidence type="ECO:0000313" key="3">
    <source>
        <dbReference type="EMBL" id="SCF14438.1"/>
    </source>
</evidence>
<dbReference type="EMBL" id="LT607411">
    <property type="protein sequence ID" value="SCF14438.1"/>
    <property type="molecule type" value="Genomic_DNA"/>
</dbReference>
<feature type="transmembrane region" description="Helical" evidence="1">
    <location>
        <begin position="112"/>
        <end position="132"/>
    </location>
</feature>
<reference evidence="4" key="1">
    <citation type="submission" date="2016-06" db="EMBL/GenBank/DDBJ databases">
        <authorList>
            <person name="Varghese N."/>
            <person name="Submissions Spin"/>
        </authorList>
    </citation>
    <scope>NUCLEOTIDE SEQUENCE [LARGE SCALE GENOMIC DNA]</scope>
    <source>
        <strain evidence="4">DSM 43909</strain>
    </source>
</reference>
<evidence type="ECO:0000256" key="1">
    <source>
        <dbReference type="SAM" id="Phobius"/>
    </source>
</evidence>
<organism evidence="3 4">
    <name type="scientific">Micromonospora viridifaciens</name>
    <dbReference type="NCBI Taxonomy" id="1881"/>
    <lineage>
        <taxon>Bacteria</taxon>
        <taxon>Bacillati</taxon>
        <taxon>Actinomycetota</taxon>
        <taxon>Actinomycetes</taxon>
        <taxon>Micromonosporales</taxon>
        <taxon>Micromonosporaceae</taxon>
        <taxon>Micromonospora</taxon>
    </lineage>
</organism>
<accession>A0A1C4Y155</accession>
<dbReference type="OrthoDB" id="3296762at2"/>
<dbReference type="InterPro" id="IPR019251">
    <property type="entry name" value="DUF2231_TM"/>
</dbReference>
<proteinExistence type="predicted"/>
<keyword evidence="1" id="KW-0472">Membrane</keyword>
<sequence>MESRAKAMGHGIHPILIVFPLGLLATAVIFDILYLITDRAGFQISAAYTMGIGILGGLAAGLFGFIDWRAIPAGTRAKRVGAVHGIGNVVVLLLFAASWFQRLAATNWEPRAGALICSFVGLALAAVTGWLGGELVERLGISVSDQAGVNAPSSLRRSAGRARARGA</sequence>
<keyword evidence="1" id="KW-0812">Transmembrane</keyword>
<feature type="transmembrane region" description="Helical" evidence="1">
    <location>
        <begin position="48"/>
        <end position="68"/>
    </location>
</feature>
<evidence type="ECO:0000313" key="4">
    <source>
        <dbReference type="Proteomes" id="UP000198242"/>
    </source>
</evidence>
<keyword evidence="4" id="KW-1185">Reference proteome</keyword>
<dbReference type="Proteomes" id="UP000198242">
    <property type="component" value="Chromosome I"/>
</dbReference>
<name>A0A1C4Y155_MICVI</name>
<protein>
    <submittedName>
        <fullName evidence="3">Uncharacterized membrane protein</fullName>
    </submittedName>
</protein>
<feature type="transmembrane region" description="Helical" evidence="1">
    <location>
        <begin position="80"/>
        <end position="100"/>
    </location>
</feature>